<dbReference type="EMBL" id="MU006222">
    <property type="protein sequence ID" value="KAF2828893.1"/>
    <property type="molecule type" value="Genomic_DNA"/>
</dbReference>
<name>A0A6A7A6U7_9PLEO</name>
<sequence length="427" mass="48665">PQASVLFTPMELRMYQRWRFRYIYEESNEDFTPVPNAFEYAVYQEWHESERARCLPRNFIDASDATDDEDAPRDPAPEGFVLAEKCKHALYPSSTDPPSSPGSWVEEGKIADTPSHCPVCTLYLHQNLIEALNKKWKKLGGPWRTGELVGEERIKYSDTTHAYHKAKVDLVNTIRSFEDATEVEKKWETTQTADAITLLKGHSAAKALDLYKASITFPAHLASPDQIPPIAPGPTRSRTRTLTYSPDTPENTKHRPQAFWGRGYTSHDPDSPHACPSEEGYWDTSYFNDWRFAVSQCRILLVQYGPDSLDLIYRDMNAGPDRGMGNPHVSTLITILEAFLAKQDEGMRARWVAYLKHTTDYFLVWKSEAAEGDAVFDLFERVVSLVGSHVEEYARRIGDIDDEEWAARKVEEGDEEEMEEGGEEEVD</sequence>
<protein>
    <submittedName>
        <fullName evidence="2">Uncharacterized protein</fullName>
    </submittedName>
</protein>
<evidence type="ECO:0000313" key="2">
    <source>
        <dbReference type="EMBL" id="KAF2828893.1"/>
    </source>
</evidence>
<dbReference type="OrthoDB" id="3798487at2759"/>
<gene>
    <name evidence="2" type="ORF">CC86DRAFT_269639</name>
</gene>
<proteinExistence type="predicted"/>
<accession>A0A6A7A6U7</accession>
<dbReference type="Proteomes" id="UP000799424">
    <property type="component" value="Unassembled WGS sequence"/>
</dbReference>
<evidence type="ECO:0000256" key="1">
    <source>
        <dbReference type="SAM" id="MobiDB-lite"/>
    </source>
</evidence>
<feature type="compositionally biased region" description="Polar residues" evidence="1">
    <location>
        <begin position="240"/>
        <end position="249"/>
    </location>
</feature>
<feature type="compositionally biased region" description="Acidic residues" evidence="1">
    <location>
        <begin position="412"/>
        <end position="427"/>
    </location>
</feature>
<feature type="non-terminal residue" evidence="2">
    <location>
        <position position="1"/>
    </location>
</feature>
<organism evidence="2 3">
    <name type="scientific">Ophiobolus disseminans</name>
    <dbReference type="NCBI Taxonomy" id="1469910"/>
    <lineage>
        <taxon>Eukaryota</taxon>
        <taxon>Fungi</taxon>
        <taxon>Dikarya</taxon>
        <taxon>Ascomycota</taxon>
        <taxon>Pezizomycotina</taxon>
        <taxon>Dothideomycetes</taxon>
        <taxon>Pleosporomycetidae</taxon>
        <taxon>Pleosporales</taxon>
        <taxon>Pleosporineae</taxon>
        <taxon>Phaeosphaeriaceae</taxon>
        <taxon>Ophiobolus</taxon>
    </lineage>
</organism>
<feature type="non-terminal residue" evidence="2">
    <location>
        <position position="427"/>
    </location>
</feature>
<feature type="region of interest" description="Disordered" evidence="1">
    <location>
        <begin position="223"/>
        <end position="271"/>
    </location>
</feature>
<feature type="region of interest" description="Disordered" evidence="1">
    <location>
        <begin position="405"/>
        <end position="427"/>
    </location>
</feature>
<reference evidence="2" key="1">
    <citation type="journal article" date="2020" name="Stud. Mycol.">
        <title>101 Dothideomycetes genomes: a test case for predicting lifestyles and emergence of pathogens.</title>
        <authorList>
            <person name="Haridas S."/>
            <person name="Albert R."/>
            <person name="Binder M."/>
            <person name="Bloem J."/>
            <person name="Labutti K."/>
            <person name="Salamov A."/>
            <person name="Andreopoulos B."/>
            <person name="Baker S."/>
            <person name="Barry K."/>
            <person name="Bills G."/>
            <person name="Bluhm B."/>
            <person name="Cannon C."/>
            <person name="Castanera R."/>
            <person name="Culley D."/>
            <person name="Daum C."/>
            <person name="Ezra D."/>
            <person name="Gonzalez J."/>
            <person name="Henrissat B."/>
            <person name="Kuo A."/>
            <person name="Liang C."/>
            <person name="Lipzen A."/>
            <person name="Lutzoni F."/>
            <person name="Magnuson J."/>
            <person name="Mondo S."/>
            <person name="Nolan M."/>
            <person name="Ohm R."/>
            <person name="Pangilinan J."/>
            <person name="Park H.-J."/>
            <person name="Ramirez L."/>
            <person name="Alfaro M."/>
            <person name="Sun H."/>
            <person name="Tritt A."/>
            <person name="Yoshinaga Y."/>
            <person name="Zwiers L.-H."/>
            <person name="Turgeon B."/>
            <person name="Goodwin S."/>
            <person name="Spatafora J."/>
            <person name="Crous P."/>
            <person name="Grigoriev I."/>
        </authorList>
    </citation>
    <scope>NUCLEOTIDE SEQUENCE</scope>
    <source>
        <strain evidence="2">CBS 113818</strain>
    </source>
</reference>
<keyword evidence="3" id="KW-1185">Reference proteome</keyword>
<evidence type="ECO:0000313" key="3">
    <source>
        <dbReference type="Proteomes" id="UP000799424"/>
    </source>
</evidence>
<dbReference type="AlphaFoldDB" id="A0A6A7A6U7"/>